<feature type="compositionally biased region" description="Acidic residues" evidence="1">
    <location>
        <begin position="47"/>
        <end position="73"/>
    </location>
</feature>
<dbReference type="AlphaFoldDB" id="A0A1F6N9I0"/>
<evidence type="ECO:0000313" key="3">
    <source>
        <dbReference type="Proteomes" id="UP000178726"/>
    </source>
</evidence>
<dbReference type="Proteomes" id="UP000178726">
    <property type="component" value="Unassembled WGS sequence"/>
</dbReference>
<comment type="caution">
    <text evidence="2">The sequence shown here is derived from an EMBL/GenBank/DDBJ whole genome shotgun (WGS) entry which is preliminary data.</text>
</comment>
<gene>
    <name evidence="2" type="ORF">A3I29_02810</name>
</gene>
<feature type="compositionally biased region" description="Basic and acidic residues" evidence="1">
    <location>
        <begin position="74"/>
        <end position="98"/>
    </location>
</feature>
<evidence type="ECO:0000256" key="1">
    <source>
        <dbReference type="SAM" id="MobiDB-lite"/>
    </source>
</evidence>
<sequence>MREQQWQRMVRVMRETGDKAFIVDMESDDVFMMMNLDDYESLVGLDSLDDEASDDDDEDDSPLGDYILDDIIDTPEKNAEKKELKKETSRESFTETFREPIKEIKKENFKITQPEPLPVTVEPIGESGLVQPDLGPKTMAETSANEESIKDVPNDGEEEKFYLEPLE</sequence>
<protein>
    <submittedName>
        <fullName evidence="2">Uncharacterized protein</fullName>
    </submittedName>
</protein>
<dbReference type="EMBL" id="MFQK01000041">
    <property type="protein sequence ID" value="OGH80549.1"/>
    <property type="molecule type" value="Genomic_DNA"/>
</dbReference>
<name>A0A1F6N9I0_9BACT</name>
<feature type="region of interest" description="Disordered" evidence="1">
    <location>
        <begin position="47"/>
        <end position="98"/>
    </location>
</feature>
<evidence type="ECO:0000313" key="2">
    <source>
        <dbReference type="EMBL" id="OGH80549.1"/>
    </source>
</evidence>
<reference evidence="2 3" key="1">
    <citation type="journal article" date="2016" name="Nat. Commun.">
        <title>Thousands of microbial genomes shed light on interconnected biogeochemical processes in an aquifer system.</title>
        <authorList>
            <person name="Anantharaman K."/>
            <person name="Brown C.T."/>
            <person name="Hug L.A."/>
            <person name="Sharon I."/>
            <person name="Castelle C.J."/>
            <person name="Probst A.J."/>
            <person name="Thomas B.C."/>
            <person name="Singh A."/>
            <person name="Wilkins M.J."/>
            <person name="Karaoz U."/>
            <person name="Brodie E.L."/>
            <person name="Williams K.H."/>
            <person name="Hubbard S.S."/>
            <person name="Banfield J.F."/>
        </authorList>
    </citation>
    <scope>NUCLEOTIDE SEQUENCE [LARGE SCALE GENOMIC DNA]</scope>
</reference>
<proteinExistence type="predicted"/>
<accession>A0A1F6N9I0</accession>
<dbReference type="STRING" id="1798689.A3I29_02810"/>
<organism evidence="2 3">
    <name type="scientific">Candidatus Magasanikbacteria bacterium RIFCSPLOWO2_02_FULL_44_11</name>
    <dbReference type="NCBI Taxonomy" id="1798689"/>
    <lineage>
        <taxon>Bacteria</taxon>
        <taxon>Candidatus Magasanikiibacteriota</taxon>
    </lineage>
</organism>
<feature type="region of interest" description="Disordered" evidence="1">
    <location>
        <begin position="114"/>
        <end position="167"/>
    </location>
</feature>